<evidence type="ECO:0008006" key="10">
    <source>
        <dbReference type="Google" id="ProtNLM"/>
    </source>
</evidence>
<reference evidence="8" key="1">
    <citation type="journal article" date="2021" name="Open Biol.">
        <title>Shared evolutionary footprints suggest mitochondrial oxidative damage underlies multiple complex I losses in fungi.</title>
        <authorList>
            <person name="Schikora-Tamarit M.A."/>
            <person name="Marcet-Houben M."/>
            <person name="Nosek J."/>
            <person name="Gabaldon T."/>
        </authorList>
    </citation>
    <scope>NUCLEOTIDE SEQUENCE</scope>
    <source>
        <strain evidence="8">NCAIM Y.01608</strain>
    </source>
</reference>
<dbReference type="Proteomes" id="UP000788993">
    <property type="component" value="Unassembled WGS sequence"/>
</dbReference>
<protein>
    <recommendedName>
        <fullName evidence="10">Protein FMP42</fullName>
    </recommendedName>
</protein>
<evidence type="ECO:0000256" key="7">
    <source>
        <dbReference type="SAM" id="Phobius"/>
    </source>
</evidence>
<keyword evidence="5 7" id="KW-1133">Transmembrane helix</keyword>
<keyword evidence="6 7" id="KW-0472">Membrane</keyword>
<feature type="transmembrane region" description="Helical" evidence="7">
    <location>
        <begin position="481"/>
        <end position="499"/>
    </location>
</feature>
<feature type="transmembrane region" description="Helical" evidence="7">
    <location>
        <begin position="28"/>
        <end position="51"/>
    </location>
</feature>
<evidence type="ECO:0000313" key="8">
    <source>
        <dbReference type="EMBL" id="KAH3660939.1"/>
    </source>
</evidence>
<keyword evidence="3" id="KW-0813">Transport</keyword>
<evidence type="ECO:0000256" key="6">
    <source>
        <dbReference type="ARBA" id="ARBA00023136"/>
    </source>
</evidence>
<comment type="subcellular location">
    <subcellularLocation>
        <location evidence="1">Membrane</location>
        <topology evidence="1">Multi-pass membrane protein</topology>
    </subcellularLocation>
</comment>
<keyword evidence="4 7" id="KW-0812">Transmembrane</keyword>
<dbReference type="AlphaFoldDB" id="A0A9P8NWX1"/>
<dbReference type="PANTHER" id="PTHR20772:SF2">
    <property type="entry name" value="PROTEIN FMP42"/>
    <property type="match status" value="1"/>
</dbReference>
<evidence type="ECO:0000256" key="2">
    <source>
        <dbReference type="ARBA" id="ARBA00006595"/>
    </source>
</evidence>
<name>A0A9P8NWX1_9ASCO</name>
<feature type="transmembrane region" description="Helical" evidence="7">
    <location>
        <begin position="320"/>
        <end position="342"/>
    </location>
</feature>
<dbReference type="InterPro" id="IPR052599">
    <property type="entry name" value="SLC43A_AATransporter"/>
</dbReference>
<feature type="transmembrane region" description="Helical" evidence="7">
    <location>
        <begin position="141"/>
        <end position="162"/>
    </location>
</feature>
<dbReference type="PANTHER" id="PTHR20772">
    <property type="entry name" value="PROTEIN FMP42"/>
    <property type="match status" value="1"/>
</dbReference>
<evidence type="ECO:0000313" key="9">
    <source>
        <dbReference type="Proteomes" id="UP000788993"/>
    </source>
</evidence>
<dbReference type="Gene3D" id="1.20.1250.20">
    <property type="entry name" value="MFS general substrate transporter like domains"/>
    <property type="match status" value="1"/>
</dbReference>
<evidence type="ECO:0000256" key="5">
    <source>
        <dbReference type="ARBA" id="ARBA00022989"/>
    </source>
</evidence>
<evidence type="ECO:0000256" key="1">
    <source>
        <dbReference type="ARBA" id="ARBA00004141"/>
    </source>
</evidence>
<feature type="transmembrane region" description="Helical" evidence="7">
    <location>
        <begin position="174"/>
        <end position="195"/>
    </location>
</feature>
<feature type="transmembrane region" description="Helical" evidence="7">
    <location>
        <begin position="444"/>
        <end position="461"/>
    </location>
</feature>
<sequence length="525" mass="58258">MPTTEESPLIPVATNPIKESLPSLRVRLFQVGCALTWCLFAAGPIFGFAALKPILIDQGIYREYCKENIDTGENAMCAERDLKLNFMFTIAAVITNATALVVGRVLDTFGPRVTGIIGAIVIFFASTSLSQGQSITVFDPYLAGYIGLAFGGPFVFISSFQLANSFPGRSGTVLAFLTGAFDSSSALFLMYRLVYQHNWIQDLSLKKFFTAYLIVPIFILVCQLTVMPKKSYKTVETLAKIGETGIDETGLPMDPEDLRYSQDRVNAQRTRRPSIKSVRSNRSSKSVYEEIAENRLYEKSGGVSGVLHSKSLKEQMTSPWFTLMVCFATIQMLRVNYFVATIRSQMEYYFQDEAIAVQINKFFDVALPVGGVFAIPFIGVLLDNFKIVTVLSILLQISLLIGLFGMVPIQIVQYLGIVMLVVYRPFYYTAVSDYCAKVFGYRTFGTVYGSINCISGLFNVLQAPLDNATHTIFKMNPNPANTLLVGLTFIAGLALISYIKGQEIELKKRTIIDEAMHSDVVEIED</sequence>
<accession>A0A9P8NWX1</accession>
<feature type="transmembrane region" description="Helical" evidence="7">
    <location>
        <begin position="84"/>
        <end position="103"/>
    </location>
</feature>
<evidence type="ECO:0000256" key="4">
    <source>
        <dbReference type="ARBA" id="ARBA00022692"/>
    </source>
</evidence>
<feature type="transmembrane region" description="Helical" evidence="7">
    <location>
        <begin position="362"/>
        <end position="382"/>
    </location>
</feature>
<proteinExistence type="inferred from homology"/>
<keyword evidence="9" id="KW-1185">Reference proteome</keyword>
<organism evidence="8 9">
    <name type="scientific">Ogataea polymorpha</name>
    <dbReference type="NCBI Taxonomy" id="460523"/>
    <lineage>
        <taxon>Eukaryota</taxon>
        <taxon>Fungi</taxon>
        <taxon>Dikarya</taxon>
        <taxon>Ascomycota</taxon>
        <taxon>Saccharomycotina</taxon>
        <taxon>Pichiomycetes</taxon>
        <taxon>Pichiales</taxon>
        <taxon>Pichiaceae</taxon>
        <taxon>Ogataea</taxon>
    </lineage>
</organism>
<feature type="transmembrane region" description="Helical" evidence="7">
    <location>
        <begin position="394"/>
        <end position="423"/>
    </location>
</feature>
<dbReference type="InterPro" id="IPR036259">
    <property type="entry name" value="MFS_trans_sf"/>
</dbReference>
<dbReference type="SUPFAM" id="SSF103473">
    <property type="entry name" value="MFS general substrate transporter"/>
    <property type="match status" value="1"/>
</dbReference>
<dbReference type="EMBL" id="JAEUBD010001468">
    <property type="protein sequence ID" value="KAH3660939.1"/>
    <property type="molecule type" value="Genomic_DNA"/>
</dbReference>
<dbReference type="GO" id="GO:0000329">
    <property type="term" value="C:fungal-type vacuole membrane"/>
    <property type="evidence" value="ECO:0007669"/>
    <property type="project" value="TreeGrafter"/>
</dbReference>
<evidence type="ECO:0000256" key="3">
    <source>
        <dbReference type="ARBA" id="ARBA00022448"/>
    </source>
</evidence>
<feature type="transmembrane region" description="Helical" evidence="7">
    <location>
        <begin position="207"/>
        <end position="226"/>
    </location>
</feature>
<comment type="similarity">
    <text evidence="2">Belongs to the SLC43A transporter (TC 2.A.1.44) family.</text>
</comment>
<reference evidence="8" key="2">
    <citation type="submission" date="2021-01" db="EMBL/GenBank/DDBJ databases">
        <authorList>
            <person name="Schikora-Tamarit M.A."/>
        </authorList>
    </citation>
    <scope>NUCLEOTIDE SEQUENCE</scope>
    <source>
        <strain evidence="8">NCAIM Y.01608</strain>
    </source>
</reference>
<feature type="transmembrane region" description="Helical" evidence="7">
    <location>
        <begin position="109"/>
        <end position="129"/>
    </location>
</feature>
<comment type="caution">
    <text evidence="8">The sequence shown here is derived from an EMBL/GenBank/DDBJ whole genome shotgun (WGS) entry which is preliminary data.</text>
</comment>
<gene>
    <name evidence="8" type="ORF">OGATHE_005271</name>
</gene>